<protein>
    <submittedName>
        <fullName evidence="8">Cytochrome c biogenesis protein CcdA</fullName>
    </submittedName>
</protein>
<feature type="transmembrane region" description="Helical" evidence="6">
    <location>
        <begin position="6"/>
        <end position="33"/>
    </location>
</feature>
<dbReference type="PANTHER" id="PTHR31272:SF4">
    <property type="entry name" value="CYTOCHROME C-TYPE BIOGENESIS PROTEIN HI_1454-RELATED"/>
    <property type="match status" value="1"/>
</dbReference>
<dbReference type="AlphaFoldDB" id="A0A5J5GJ34"/>
<dbReference type="InterPro" id="IPR051790">
    <property type="entry name" value="Cytochrome_c-biogenesis_DsbD"/>
</dbReference>
<feature type="transmembrane region" description="Helical" evidence="6">
    <location>
        <begin position="54"/>
        <end position="83"/>
    </location>
</feature>
<evidence type="ECO:0000313" key="8">
    <source>
        <dbReference type="EMBL" id="KAA9007504.1"/>
    </source>
</evidence>
<evidence type="ECO:0000256" key="6">
    <source>
        <dbReference type="SAM" id="Phobius"/>
    </source>
</evidence>
<dbReference type="PANTHER" id="PTHR31272">
    <property type="entry name" value="CYTOCHROME C-TYPE BIOGENESIS PROTEIN HI_1454-RELATED"/>
    <property type="match status" value="1"/>
</dbReference>
<evidence type="ECO:0000256" key="2">
    <source>
        <dbReference type="ARBA" id="ARBA00006143"/>
    </source>
</evidence>
<dbReference type="GO" id="GO:0017004">
    <property type="term" value="P:cytochrome complex assembly"/>
    <property type="evidence" value="ECO:0007669"/>
    <property type="project" value="InterPro"/>
</dbReference>
<gene>
    <name evidence="8" type="ORF">F4V43_03165</name>
</gene>
<comment type="subcellular location">
    <subcellularLocation>
        <location evidence="1">Membrane</location>
        <topology evidence="1">Multi-pass membrane protein</topology>
    </subcellularLocation>
</comment>
<evidence type="ECO:0000256" key="3">
    <source>
        <dbReference type="ARBA" id="ARBA00022692"/>
    </source>
</evidence>
<comment type="caution">
    <text evidence="8">The sequence shown here is derived from an EMBL/GenBank/DDBJ whole genome shotgun (WGS) entry which is preliminary data.</text>
</comment>
<dbReference type="GO" id="GO:0016020">
    <property type="term" value="C:membrane"/>
    <property type="evidence" value="ECO:0007669"/>
    <property type="project" value="UniProtKB-SubCell"/>
</dbReference>
<evidence type="ECO:0000256" key="4">
    <source>
        <dbReference type="ARBA" id="ARBA00022989"/>
    </source>
</evidence>
<dbReference type="EMBL" id="VYKK01000004">
    <property type="protein sequence ID" value="KAA9007504.1"/>
    <property type="molecule type" value="Genomic_DNA"/>
</dbReference>
<evidence type="ECO:0000313" key="9">
    <source>
        <dbReference type="Proteomes" id="UP000367750"/>
    </source>
</evidence>
<feature type="transmembrane region" description="Helical" evidence="6">
    <location>
        <begin position="163"/>
        <end position="187"/>
    </location>
</feature>
<dbReference type="InterPro" id="IPR003834">
    <property type="entry name" value="Cyt_c_assmbl_TM_dom"/>
</dbReference>
<keyword evidence="4 6" id="KW-1133">Transmembrane helix</keyword>
<reference evidence="8 9" key="1">
    <citation type="submission" date="2019-09" db="EMBL/GenBank/DDBJ databases">
        <title>Bacillus ochoae sp. nov., Paenibacillus whitsoniae sp. nov., Paenibacillus spiritus sp. nov. Isolated from the Mars Exploration Rover during spacecraft assembly.</title>
        <authorList>
            <person name="Seuylemezian A."/>
            <person name="Vaishampayan P."/>
        </authorList>
    </citation>
    <scope>NUCLEOTIDE SEQUENCE [LARGE SCALE GENOMIC DNA]</scope>
    <source>
        <strain evidence="8 9">MER_111</strain>
    </source>
</reference>
<proteinExistence type="inferred from homology"/>
<feature type="transmembrane region" description="Helical" evidence="6">
    <location>
        <begin position="89"/>
        <end position="109"/>
    </location>
</feature>
<evidence type="ECO:0000256" key="1">
    <source>
        <dbReference type="ARBA" id="ARBA00004141"/>
    </source>
</evidence>
<evidence type="ECO:0000256" key="5">
    <source>
        <dbReference type="ARBA" id="ARBA00023136"/>
    </source>
</evidence>
<feature type="transmembrane region" description="Helical" evidence="6">
    <location>
        <begin position="199"/>
        <end position="217"/>
    </location>
</feature>
<evidence type="ECO:0000259" key="7">
    <source>
        <dbReference type="Pfam" id="PF02683"/>
    </source>
</evidence>
<dbReference type="RefSeq" id="WP_150456794.1">
    <property type="nucleotide sequence ID" value="NZ_VYKK01000004.1"/>
</dbReference>
<feature type="transmembrane region" description="Helical" evidence="6">
    <location>
        <begin position="130"/>
        <end position="157"/>
    </location>
</feature>
<keyword evidence="5 6" id="KW-0472">Membrane</keyword>
<name>A0A5J5GJ34_9BACL</name>
<dbReference type="Proteomes" id="UP000367750">
    <property type="component" value="Unassembled WGS sequence"/>
</dbReference>
<comment type="similarity">
    <text evidence="2">Belongs to the DsbD family.</text>
</comment>
<keyword evidence="9" id="KW-1185">Reference proteome</keyword>
<feature type="domain" description="Cytochrome C biogenesis protein transmembrane" evidence="7">
    <location>
        <begin position="6"/>
        <end position="188"/>
    </location>
</feature>
<dbReference type="Pfam" id="PF02683">
    <property type="entry name" value="DsbD_TM"/>
    <property type="match status" value="1"/>
</dbReference>
<organism evidence="8 9">
    <name type="scientific">Paenibacillus spiritus</name>
    <dbReference type="NCBI Taxonomy" id="2496557"/>
    <lineage>
        <taxon>Bacteria</taxon>
        <taxon>Bacillati</taxon>
        <taxon>Bacillota</taxon>
        <taxon>Bacilli</taxon>
        <taxon>Bacillales</taxon>
        <taxon>Paenibacillaceae</taxon>
        <taxon>Paenibacillus</taxon>
    </lineage>
</organism>
<dbReference type="OrthoDB" id="9803065at2"/>
<keyword evidence="3 6" id="KW-0812">Transmembrane</keyword>
<accession>A0A5J5GJ34</accession>
<sequence>MSEVNLGLAVAAGAASFVSPCCLPLYPSYLSYITGLSVRELRTEDRTARVRLRILLHTGAFALGLSAVFYALGLGASLFGRLWGDQRELIRQLSAILMIVMGLVLLGLIRPGALMKERKLAMARRPAGYAGSFLLGVGFSAGWSPCVGPILSGILALSVQEPASWAALMTGYCLGFALPFLLLSFFIGGARRLLKYSVPLMRTGGGLMVAIGALLLTDRLFRITVWLQSMTPGWLKF</sequence>